<dbReference type="GO" id="GO:0030246">
    <property type="term" value="F:carbohydrate binding"/>
    <property type="evidence" value="ECO:0007669"/>
    <property type="project" value="TreeGrafter"/>
</dbReference>
<dbReference type="NCBIfam" id="NF037995">
    <property type="entry name" value="TRAP_S1"/>
    <property type="match status" value="1"/>
</dbReference>
<organism evidence="3 4">
    <name type="scientific">Marinobacterium aestuarii</name>
    <dbReference type="NCBI Taxonomy" id="1821621"/>
    <lineage>
        <taxon>Bacteria</taxon>
        <taxon>Pseudomonadati</taxon>
        <taxon>Pseudomonadota</taxon>
        <taxon>Gammaproteobacteria</taxon>
        <taxon>Oceanospirillales</taxon>
        <taxon>Oceanospirillaceae</taxon>
        <taxon>Marinobacterium</taxon>
    </lineage>
</organism>
<evidence type="ECO:0000256" key="2">
    <source>
        <dbReference type="SAM" id="SignalP"/>
    </source>
</evidence>
<dbReference type="Pfam" id="PF03480">
    <property type="entry name" value="DctP"/>
    <property type="match status" value="1"/>
</dbReference>
<protein>
    <submittedName>
        <fullName evidence="3">C4-dicarboxylate ABC transporter</fullName>
    </submittedName>
</protein>
<accession>A0A1A9F0Y5</accession>
<sequence>MINFNKLVSCIAIPAVATAALTLSMSASAERMRLGHVTPPSHIWHKVAERFSDNLKADTGGKDSLMIFPLSKLGGDDQMIDLLQSGGMQLAILTAGSLSNRADEFNAWFLPYAFEDVADTARATQTPAAQQMLADLKQHKLVGLGYTLAGMRHVISSKPIASADDFANKKVRAFPNKLFNDWWSQLGAAPTALAISDVSPALSTNLLDAVDVDLDIVVGLKMYQQAPYLNLTNLMAFPGVVVASEVWWNTLGEEKQAQVLKAFHEAEAWGFEEQAKAEVANLARLKEEGVTVTEIDRAQLQAVADSIVESYTAGNPAIKSFYEQTR</sequence>
<reference evidence="3 4" key="2">
    <citation type="journal article" date="2018" name="Int. J. Syst. Evol. Microbiol.">
        <title>Marinobacterium aestuarii sp. nov., a benzene-degrading marine bacterium isolated from estuary sediment.</title>
        <authorList>
            <person name="Bae S.S."/>
            <person name="Jung J."/>
            <person name="Chung D."/>
            <person name="Baek K."/>
        </authorList>
    </citation>
    <scope>NUCLEOTIDE SEQUENCE [LARGE SCALE GENOMIC DNA]</scope>
    <source>
        <strain evidence="3 4">ST58-10</strain>
    </source>
</reference>
<dbReference type="CDD" id="cd13603">
    <property type="entry name" value="PBP2_TRAP_Siap_TeaA_like"/>
    <property type="match status" value="1"/>
</dbReference>
<evidence type="ECO:0000313" key="4">
    <source>
        <dbReference type="Proteomes" id="UP000078070"/>
    </source>
</evidence>
<evidence type="ECO:0000313" key="3">
    <source>
        <dbReference type="EMBL" id="ANG63403.1"/>
    </source>
</evidence>
<feature type="signal peptide" evidence="2">
    <location>
        <begin position="1"/>
        <end position="29"/>
    </location>
</feature>
<dbReference type="Proteomes" id="UP000078070">
    <property type="component" value="Chromosome"/>
</dbReference>
<dbReference type="STRING" id="1821621.A8C75_13615"/>
<dbReference type="RefSeq" id="WP_067383317.1">
    <property type="nucleotide sequence ID" value="NZ_CP015839.1"/>
</dbReference>
<dbReference type="EMBL" id="CP015839">
    <property type="protein sequence ID" value="ANG63403.1"/>
    <property type="molecule type" value="Genomic_DNA"/>
</dbReference>
<dbReference type="AlphaFoldDB" id="A0A1A9F0Y5"/>
<dbReference type="InterPro" id="IPR018389">
    <property type="entry name" value="DctP_fam"/>
</dbReference>
<dbReference type="OrthoDB" id="8690069at2"/>
<gene>
    <name evidence="3" type="ORF">A8C75_13615</name>
</gene>
<dbReference type="Gene3D" id="3.40.190.170">
    <property type="entry name" value="Bacterial extracellular solute-binding protein, family 7"/>
    <property type="match status" value="1"/>
</dbReference>
<dbReference type="PANTHER" id="PTHR33376">
    <property type="match status" value="1"/>
</dbReference>
<name>A0A1A9F0Y5_9GAMM</name>
<dbReference type="PANTHER" id="PTHR33376:SF2">
    <property type="entry name" value="DICARBOXYLATE-BINDING PERIPLASMIC PROTEIN"/>
    <property type="match status" value="1"/>
</dbReference>
<evidence type="ECO:0000256" key="1">
    <source>
        <dbReference type="ARBA" id="ARBA00022729"/>
    </source>
</evidence>
<keyword evidence="1 2" id="KW-0732">Signal</keyword>
<dbReference type="InterPro" id="IPR038404">
    <property type="entry name" value="TRAP_DctP_sf"/>
</dbReference>
<proteinExistence type="predicted"/>
<feature type="chain" id="PRO_5008386617" evidence="2">
    <location>
        <begin position="30"/>
        <end position="326"/>
    </location>
</feature>
<dbReference type="GO" id="GO:0055085">
    <property type="term" value="P:transmembrane transport"/>
    <property type="evidence" value="ECO:0007669"/>
    <property type="project" value="InterPro"/>
</dbReference>
<dbReference type="KEGG" id="mars:A8C75_13615"/>
<keyword evidence="4" id="KW-1185">Reference proteome</keyword>
<reference evidence="4" key="1">
    <citation type="submission" date="2016-05" db="EMBL/GenBank/DDBJ databases">
        <authorList>
            <person name="Baek K."/>
            <person name="Yang S.-J."/>
        </authorList>
    </citation>
    <scope>NUCLEOTIDE SEQUENCE [LARGE SCALE GENOMIC DNA]</scope>
    <source>
        <strain evidence="4">ST58-10</strain>
    </source>
</reference>